<name>A0A0G2EGG8_9PEZI</name>
<dbReference type="Proteomes" id="UP000034182">
    <property type="component" value="Unassembled WGS sequence"/>
</dbReference>
<dbReference type="ESTHER" id="9pezi-a0a0g2egg8">
    <property type="family name" value="Fungal_carboxylesterase_lipase"/>
</dbReference>
<dbReference type="InterPro" id="IPR029058">
    <property type="entry name" value="AB_hydrolase_fold"/>
</dbReference>
<dbReference type="Gene3D" id="3.40.50.1820">
    <property type="entry name" value="alpha/beta hydrolase"/>
    <property type="match status" value="1"/>
</dbReference>
<keyword evidence="4" id="KW-0472">Membrane</keyword>
<reference evidence="7 8" key="1">
    <citation type="submission" date="2015-03" db="EMBL/GenBank/DDBJ databases">
        <authorList>
            <person name="Morales-Cruz A."/>
            <person name="Amrine K.C."/>
            <person name="Cantu D."/>
        </authorList>
    </citation>
    <scope>NUCLEOTIDE SEQUENCE [LARGE SCALE GENOMIC DNA]</scope>
    <source>
        <strain evidence="7">DS831</strain>
    </source>
</reference>
<protein>
    <submittedName>
        <fullName evidence="7">Putative carboxylesterase type b</fullName>
    </submittedName>
</protein>
<dbReference type="InterPro" id="IPR019819">
    <property type="entry name" value="Carboxylesterase_B_CS"/>
</dbReference>
<dbReference type="EMBL" id="LAQI01000080">
    <property type="protein sequence ID" value="KKY21957.1"/>
    <property type="molecule type" value="Genomic_DNA"/>
</dbReference>
<feature type="chain" id="PRO_5007246180" evidence="5">
    <location>
        <begin position="19"/>
        <end position="1041"/>
    </location>
</feature>
<dbReference type="InterPro" id="IPR019826">
    <property type="entry name" value="Carboxylesterase_B_AS"/>
</dbReference>
<organism evidence="7 8">
    <name type="scientific">Diplodia seriata</name>
    <dbReference type="NCBI Taxonomy" id="420778"/>
    <lineage>
        <taxon>Eukaryota</taxon>
        <taxon>Fungi</taxon>
        <taxon>Dikarya</taxon>
        <taxon>Ascomycota</taxon>
        <taxon>Pezizomycotina</taxon>
        <taxon>Dothideomycetes</taxon>
        <taxon>Dothideomycetes incertae sedis</taxon>
        <taxon>Botryosphaeriales</taxon>
        <taxon>Botryosphaeriaceae</taxon>
        <taxon>Diplodia</taxon>
    </lineage>
</organism>
<dbReference type="SUPFAM" id="SSF53474">
    <property type="entry name" value="alpha/beta-Hydrolases"/>
    <property type="match status" value="1"/>
</dbReference>
<feature type="transmembrane region" description="Helical" evidence="4">
    <location>
        <begin position="589"/>
        <end position="613"/>
    </location>
</feature>
<dbReference type="InterPro" id="IPR050309">
    <property type="entry name" value="Type-B_Carboxylest/Lipase"/>
</dbReference>
<keyword evidence="2" id="KW-0378">Hydrolase</keyword>
<evidence type="ECO:0000256" key="5">
    <source>
        <dbReference type="SAM" id="SignalP"/>
    </source>
</evidence>
<proteinExistence type="inferred from homology"/>
<feature type="signal peptide" evidence="5">
    <location>
        <begin position="1"/>
        <end position="18"/>
    </location>
</feature>
<feature type="transmembrane region" description="Helical" evidence="4">
    <location>
        <begin position="942"/>
        <end position="964"/>
    </location>
</feature>
<dbReference type="GO" id="GO:0016787">
    <property type="term" value="F:hydrolase activity"/>
    <property type="evidence" value="ECO:0007669"/>
    <property type="project" value="UniProtKB-KW"/>
</dbReference>
<evidence type="ECO:0000259" key="6">
    <source>
        <dbReference type="Pfam" id="PF00135"/>
    </source>
</evidence>
<evidence type="ECO:0000256" key="4">
    <source>
        <dbReference type="SAM" id="Phobius"/>
    </source>
</evidence>
<sequence length="1041" mass="111833">MFKGITLALAALSAFSNASPVLKNPYDGVSHQWPPEKNGLKVDLGYGIYQGYHNSTSKLDIWQGVRYAAAPLDALRFQAPAVPAVNRQPQNATAAPPICPQATVTIATPELAPLFFLDAPSSEDCLFLNVYAPDNAENLPVFVWIHGGGYDLGGALPYDPSALINTNDQSFVAVIIQYRLGAFGFLSSEEVRRKGALNAGLLDQQMTLQWVQQYISLFGGDPSRVTVAGESAGAGSVMNLAIAYDGAQGNQLWTNGITASPFLPQYFDYNSPELVDQYHEFAALVGCNENDSAIFECLQAAPSSALVSANNETAASALLGIFDWRPVVDGALIPRRPSEALQERTNGQRILTGNNANEGYVFTPQNITTQAAFVQHLHTYFPRLSDGDIARILAAYATPATPDDPAAPKYPTSGTHPPTAVNQSEVATGHQQAANDFYAEVTFACPSHWLASAYAQKEGGDAYQYQFSVTPAFHGFDTLFYFPNPSYPLGAEVQEAMQKAFGSFVAGDAPLGWPRRTVEEPLMENDWAAAMEAFALTNLTATGGQELVLATLAASIGIAFTQYLWTVAKRKAMALQSIDDMFSLTKNPMSFANFEVLFGAKLLVLLAVASWFMPFIAAVTPGTLSVYTKMVANVSNTEVPYMGFANDPEIWSDSMGVGFINEASPAVTRLLTAVSSSIGILPITAPFPNSSFTLQFHAPAMKCEPLSDAIKNGQPVGDCDNCTSLQKLWDSNIDSGQGGFYNYWQAVKPDYSHNLLFIRTGAGKSVGGDPKNISCQLWNASYTTRFDFRDGIQTTTIQNLDYESTMDYNTSVAFTELPDGGRAYLSMYLAMSSLLSGEVGIRPGLSSSGMLGTDLAVAKTGLMACAEVISAWRALGGSEPPLDRNTSPWMCRNGSVAAAVEDLSRNFTLSLLSSQFLNGNTTASVRVRYPRNYWLYSPRDLVVAYVAGVAVALCALGVGGWAYVYNGYSASSSFSGILMTTRNPDLDGLAMGQCLPVQPLQGSLAKAKLQFGIVGGANGVEHAAFGLPGTVQRLKRGQQYN</sequence>
<evidence type="ECO:0000256" key="1">
    <source>
        <dbReference type="ARBA" id="ARBA00005964"/>
    </source>
</evidence>
<comment type="similarity">
    <text evidence="1">Belongs to the type-B carboxylesterase/lipase family.</text>
</comment>
<dbReference type="PANTHER" id="PTHR11559">
    <property type="entry name" value="CARBOXYLESTERASE"/>
    <property type="match status" value="1"/>
</dbReference>
<reference evidence="7 8" key="2">
    <citation type="submission" date="2015-05" db="EMBL/GenBank/DDBJ databases">
        <title>Distinctive expansion of gene families associated with plant cell wall degradation and secondary metabolism in the genomes of grapevine trunk pathogens.</title>
        <authorList>
            <person name="Lawrence D.P."/>
            <person name="Travadon R."/>
            <person name="Rolshausen P.E."/>
            <person name="Baumgartner K."/>
        </authorList>
    </citation>
    <scope>NUCLEOTIDE SEQUENCE [LARGE SCALE GENOMIC DNA]</scope>
    <source>
        <strain evidence="7">DS831</strain>
    </source>
</reference>
<dbReference type="InterPro" id="IPR002018">
    <property type="entry name" value="CarbesteraseB"/>
</dbReference>
<gene>
    <name evidence="7" type="ORF">UCDDS831_g03996</name>
</gene>
<dbReference type="AlphaFoldDB" id="A0A0G2EGG8"/>
<feature type="compositionally biased region" description="Low complexity" evidence="3">
    <location>
        <begin position="403"/>
        <end position="412"/>
    </location>
</feature>
<evidence type="ECO:0000313" key="7">
    <source>
        <dbReference type="EMBL" id="KKY21957.1"/>
    </source>
</evidence>
<keyword evidence="5" id="KW-0732">Signal</keyword>
<keyword evidence="4" id="KW-0812">Transmembrane</keyword>
<evidence type="ECO:0000256" key="2">
    <source>
        <dbReference type="ARBA" id="ARBA00022801"/>
    </source>
</evidence>
<dbReference type="PROSITE" id="PS00941">
    <property type="entry name" value="CARBOXYLESTERASE_B_2"/>
    <property type="match status" value="1"/>
</dbReference>
<feature type="transmembrane region" description="Helical" evidence="4">
    <location>
        <begin position="547"/>
        <end position="568"/>
    </location>
</feature>
<dbReference type="Pfam" id="PF00135">
    <property type="entry name" value="COesterase"/>
    <property type="match status" value="1"/>
</dbReference>
<feature type="region of interest" description="Disordered" evidence="3">
    <location>
        <begin position="403"/>
        <end position="428"/>
    </location>
</feature>
<comment type="caution">
    <text evidence="7">The sequence shown here is derived from an EMBL/GenBank/DDBJ whole genome shotgun (WGS) entry which is preliminary data.</text>
</comment>
<dbReference type="PROSITE" id="PS00122">
    <property type="entry name" value="CARBOXYLESTERASE_B_1"/>
    <property type="match status" value="1"/>
</dbReference>
<keyword evidence="4" id="KW-1133">Transmembrane helix</keyword>
<feature type="domain" description="Carboxylesterase type B" evidence="6">
    <location>
        <begin position="47"/>
        <end position="514"/>
    </location>
</feature>
<accession>A0A0G2EGG8</accession>
<feature type="compositionally biased region" description="Polar residues" evidence="3">
    <location>
        <begin position="413"/>
        <end position="428"/>
    </location>
</feature>
<evidence type="ECO:0000313" key="8">
    <source>
        <dbReference type="Proteomes" id="UP000034182"/>
    </source>
</evidence>
<evidence type="ECO:0000256" key="3">
    <source>
        <dbReference type="SAM" id="MobiDB-lite"/>
    </source>
</evidence>